<evidence type="ECO:0000256" key="2">
    <source>
        <dbReference type="ARBA" id="ARBA00022573"/>
    </source>
</evidence>
<comment type="pathway">
    <text evidence="1">Cofactor biosynthesis; adenosylcobalamin biosynthesis.</text>
</comment>
<gene>
    <name evidence="7" type="ORF">B4923_06740</name>
</gene>
<evidence type="ECO:0000256" key="4">
    <source>
        <dbReference type="ARBA" id="ARBA00022679"/>
    </source>
</evidence>
<dbReference type="Pfam" id="PF13649">
    <property type="entry name" value="Methyltransf_25"/>
    <property type="match status" value="1"/>
</dbReference>
<keyword evidence="2" id="KW-0169">Cobalamin biosynthesis</keyword>
<dbReference type="InterPro" id="IPR014008">
    <property type="entry name" value="Cbl_synth_MTase_CbiT"/>
</dbReference>
<dbReference type="SUPFAM" id="SSF53335">
    <property type="entry name" value="S-adenosyl-L-methionine-dependent methyltransferases"/>
    <property type="match status" value="1"/>
</dbReference>
<evidence type="ECO:0000256" key="1">
    <source>
        <dbReference type="ARBA" id="ARBA00004953"/>
    </source>
</evidence>
<dbReference type="PANTHER" id="PTHR43182">
    <property type="entry name" value="COBALT-PRECORRIN-6B C(15)-METHYLTRANSFERASE (DECARBOXYLATING)"/>
    <property type="match status" value="1"/>
</dbReference>
<dbReference type="GO" id="GO:0008276">
    <property type="term" value="F:protein methyltransferase activity"/>
    <property type="evidence" value="ECO:0007669"/>
    <property type="project" value="InterPro"/>
</dbReference>
<dbReference type="OrthoDB" id="9787825at2"/>
<dbReference type="GO" id="GO:0032259">
    <property type="term" value="P:methylation"/>
    <property type="evidence" value="ECO:0007669"/>
    <property type="project" value="UniProtKB-KW"/>
</dbReference>
<dbReference type="CDD" id="cd02440">
    <property type="entry name" value="AdoMet_MTases"/>
    <property type="match status" value="1"/>
</dbReference>
<keyword evidence="8" id="KW-1185">Reference proteome</keyword>
<dbReference type="NCBIfam" id="TIGR02469">
    <property type="entry name" value="CbiT"/>
    <property type="match status" value="1"/>
</dbReference>
<dbReference type="Gene3D" id="3.40.50.150">
    <property type="entry name" value="Vaccinia Virus protein VP39"/>
    <property type="match status" value="1"/>
</dbReference>
<protein>
    <submittedName>
        <fullName evidence="7">Cobalt-precorrin-6Y C(15)-methyltransferase</fullName>
    </submittedName>
</protein>
<dbReference type="AlphaFoldDB" id="A0A2U1TW80"/>
<dbReference type="InterPro" id="IPR050714">
    <property type="entry name" value="Cobalamin_biosynth_MTase"/>
</dbReference>
<keyword evidence="4 7" id="KW-0808">Transferase</keyword>
<dbReference type="InterPro" id="IPR041698">
    <property type="entry name" value="Methyltransf_25"/>
</dbReference>
<evidence type="ECO:0000313" key="7">
    <source>
        <dbReference type="EMBL" id="PWC13639.1"/>
    </source>
</evidence>
<dbReference type="NCBIfam" id="NF006138">
    <property type="entry name" value="PRK08287.1"/>
    <property type="match status" value="1"/>
</dbReference>
<keyword evidence="3 7" id="KW-0489">Methyltransferase</keyword>
<dbReference type="PANTHER" id="PTHR43182:SF1">
    <property type="entry name" value="COBALT-PRECORRIN-7 C(5)-METHYLTRANSFERASE"/>
    <property type="match status" value="1"/>
</dbReference>
<evidence type="ECO:0000256" key="5">
    <source>
        <dbReference type="ARBA" id="ARBA00022691"/>
    </source>
</evidence>
<dbReference type="RefSeq" id="WP_109053589.1">
    <property type="nucleotide sequence ID" value="NZ_QDKJ01000004.1"/>
</dbReference>
<comment type="caution">
    <text evidence="7">The sequence shown here is derived from an EMBL/GenBank/DDBJ whole genome shotgun (WGS) entry which is preliminary data.</text>
</comment>
<dbReference type="EMBL" id="QDKJ01000004">
    <property type="protein sequence ID" value="PWC13639.1"/>
    <property type="molecule type" value="Genomic_DNA"/>
</dbReference>
<feature type="domain" description="Methyltransferase" evidence="6">
    <location>
        <begin position="36"/>
        <end position="125"/>
    </location>
</feature>
<reference evidence="7 8" key="1">
    <citation type="submission" date="2018-04" db="EMBL/GenBank/DDBJ databases">
        <title>Brenneria corticis sp.nov.</title>
        <authorList>
            <person name="Li Y."/>
        </authorList>
    </citation>
    <scope>NUCLEOTIDE SEQUENCE [LARGE SCALE GENOMIC DNA]</scope>
    <source>
        <strain evidence="7 8">LMG 27715</strain>
    </source>
</reference>
<evidence type="ECO:0000256" key="3">
    <source>
        <dbReference type="ARBA" id="ARBA00022603"/>
    </source>
</evidence>
<dbReference type="GO" id="GO:0009236">
    <property type="term" value="P:cobalamin biosynthetic process"/>
    <property type="evidence" value="ECO:0007669"/>
    <property type="project" value="UniProtKB-UniPathway"/>
</dbReference>
<dbReference type="Proteomes" id="UP000245138">
    <property type="component" value="Unassembled WGS sequence"/>
</dbReference>
<organism evidence="7 8">
    <name type="scientific">Brenneria roseae subsp. americana</name>
    <dbReference type="NCBI Taxonomy" id="1508507"/>
    <lineage>
        <taxon>Bacteria</taxon>
        <taxon>Pseudomonadati</taxon>
        <taxon>Pseudomonadota</taxon>
        <taxon>Gammaproteobacteria</taxon>
        <taxon>Enterobacterales</taxon>
        <taxon>Pectobacteriaceae</taxon>
        <taxon>Brenneria</taxon>
    </lineage>
</organism>
<name>A0A2U1TW80_9GAMM</name>
<dbReference type="InterPro" id="IPR029063">
    <property type="entry name" value="SAM-dependent_MTases_sf"/>
</dbReference>
<accession>A0A2U1TW80</accession>
<sequence>MRDDEFLRGQRVPMTKEPVRLLALERLELTGARRLIDVGAGTGSVALEAALRFSQLQVTAIERNPAALALITENCRRLGCRNVDIIAGEAPFPLTDSADAVFIGGSGGQLAALIDWALDHLSPGGRLVLTFILLDNLHTALAHLQSLNVTSLECTQLQASTLTPLGRGHYFKPGNPTYLISCCKEQNHV</sequence>
<evidence type="ECO:0000259" key="6">
    <source>
        <dbReference type="Pfam" id="PF13649"/>
    </source>
</evidence>
<keyword evidence="5" id="KW-0949">S-adenosyl-L-methionine</keyword>
<proteinExistence type="predicted"/>
<dbReference type="UniPathway" id="UPA00148"/>
<evidence type="ECO:0000313" key="8">
    <source>
        <dbReference type="Proteomes" id="UP000245138"/>
    </source>
</evidence>